<dbReference type="EMBL" id="LAZR01052064">
    <property type="protein sequence ID" value="KKK83789.1"/>
    <property type="molecule type" value="Genomic_DNA"/>
</dbReference>
<reference evidence="1" key="1">
    <citation type="journal article" date="2015" name="Nature">
        <title>Complex archaea that bridge the gap between prokaryotes and eukaryotes.</title>
        <authorList>
            <person name="Spang A."/>
            <person name="Saw J.H."/>
            <person name="Jorgensen S.L."/>
            <person name="Zaremba-Niedzwiedzka K."/>
            <person name="Martijn J."/>
            <person name="Lind A.E."/>
            <person name="van Eijk R."/>
            <person name="Schleper C."/>
            <person name="Guy L."/>
            <person name="Ettema T.J."/>
        </authorList>
    </citation>
    <scope>NUCLEOTIDE SEQUENCE</scope>
</reference>
<evidence type="ECO:0000313" key="1">
    <source>
        <dbReference type="EMBL" id="KKK83789.1"/>
    </source>
</evidence>
<comment type="caution">
    <text evidence="1">The sequence shown here is derived from an EMBL/GenBank/DDBJ whole genome shotgun (WGS) entry which is preliminary data.</text>
</comment>
<proteinExistence type="predicted"/>
<accession>A0A0F9AZH0</accession>
<organism evidence="1">
    <name type="scientific">marine sediment metagenome</name>
    <dbReference type="NCBI Taxonomy" id="412755"/>
    <lineage>
        <taxon>unclassified sequences</taxon>
        <taxon>metagenomes</taxon>
        <taxon>ecological metagenomes</taxon>
    </lineage>
</organism>
<name>A0A0F9AZH0_9ZZZZ</name>
<protein>
    <submittedName>
        <fullName evidence="1">Uncharacterized protein</fullName>
    </submittedName>
</protein>
<feature type="non-terminal residue" evidence="1">
    <location>
        <position position="25"/>
    </location>
</feature>
<sequence length="25" mass="3141">MTIKKLRDIEEIKKEIEEPKYDYVE</sequence>
<dbReference type="AlphaFoldDB" id="A0A0F9AZH0"/>
<gene>
    <name evidence="1" type="ORF">LCGC14_2789890</name>
</gene>